<dbReference type="EMBL" id="JACHJS010000001">
    <property type="protein sequence ID" value="MBB4962916.1"/>
    <property type="molecule type" value="Genomic_DNA"/>
</dbReference>
<dbReference type="InterPro" id="IPR043426">
    <property type="entry name" value="MltB-like"/>
</dbReference>
<keyword evidence="5" id="KW-1185">Reference proteome</keyword>
<name>A0A7W7SXV0_9PSEU</name>
<gene>
    <name evidence="4" type="ORF">F4559_000275</name>
</gene>
<comment type="caution">
    <text evidence="4">The sequence shown here is derived from an EMBL/GenBank/DDBJ whole genome shotgun (WGS) entry which is preliminary data.</text>
</comment>
<dbReference type="InterPro" id="IPR023346">
    <property type="entry name" value="Lysozyme-like_dom_sf"/>
</dbReference>
<feature type="chain" id="PRO_5039434129" evidence="2">
    <location>
        <begin position="19"/>
        <end position="372"/>
    </location>
</feature>
<dbReference type="PANTHER" id="PTHR30163:SF8">
    <property type="entry name" value="LYTIC MUREIN TRANSGLYCOSYLASE"/>
    <property type="match status" value="1"/>
</dbReference>
<evidence type="ECO:0000256" key="2">
    <source>
        <dbReference type="SAM" id="SignalP"/>
    </source>
</evidence>
<dbReference type="GO" id="GO:0008933">
    <property type="term" value="F:peptidoglycan lytic transglycosylase activity"/>
    <property type="evidence" value="ECO:0007669"/>
    <property type="project" value="TreeGrafter"/>
</dbReference>
<dbReference type="GO" id="GO:0009253">
    <property type="term" value="P:peptidoglycan catabolic process"/>
    <property type="evidence" value="ECO:0007669"/>
    <property type="project" value="TreeGrafter"/>
</dbReference>
<sequence length="372" mass="39228">MIAAVVCALLTAAPGSVATVPTAAPPRVEPVRAVEYRTSAKPRAADDTPNDVIRDVGPPPAPPEPEESALPLPAPADHGIPSNVLAAYRTAEKALAESHPGCHLRWYHLAGVGQVESGHARGGRATPDGEARPHILGPVLDGGAYAAIHDTDGGEHDDDPTWDRAVGPMQFIPGTWRRYGVDGNGDGVTSPHNIVDSAVAAGRYLCSGDFDLERQSDLDAALYRYNHSKTYVELVESWMRTYSDGTVEVTPLAPGEEEKPPTETPEPTPTTEPTTTAEPTDPTTVDPSAATTPPTTTDPSTTEPVGPTPTPTEPPPPPSESQAPTTTEPAEQAASLITAEDCAHRDYAELVAKLEHSPFAATIIARLCGRRR</sequence>
<dbReference type="Gene3D" id="1.10.530.10">
    <property type="match status" value="1"/>
</dbReference>
<evidence type="ECO:0000259" key="3">
    <source>
        <dbReference type="Pfam" id="PF13406"/>
    </source>
</evidence>
<accession>A0A7W7SXV0</accession>
<feature type="region of interest" description="Disordered" evidence="1">
    <location>
        <begin position="250"/>
        <end position="333"/>
    </location>
</feature>
<dbReference type="PANTHER" id="PTHR30163">
    <property type="entry name" value="MEMBRANE-BOUND LYTIC MUREIN TRANSGLYCOSYLASE B"/>
    <property type="match status" value="1"/>
</dbReference>
<organism evidence="4 5">
    <name type="scientific">Saccharothrix violaceirubra</name>
    <dbReference type="NCBI Taxonomy" id="413306"/>
    <lineage>
        <taxon>Bacteria</taxon>
        <taxon>Bacillati</taxon>
        <taxon>Actinomycetota</taxon>
        <taxon>Actinomycetes</taxon>
        <taxon>Pseudonocardiales</taxon>
        <taxon>Pseudonocardiaceae</taxon>
        <taxon>Saccharothrix</taxon>
    </lineage>
</organism>
<evidence type="ECO:0000313" key="4">
    <source>
        <dbReference type="EMBL" id="MBB4962916.1"/>
    </source>
</evidence>
<protein>
    <submittedName>
        <fullName evidence="4">Outer membrane biosynthesis protein TonB</fullName>
    </submittedName>
</protein>
<feature type="compositionally biased region" description="Low complexity" evidence="1">
    <location>
        <begin position="320"/>
        <end position="333"/>
    </location>
</feature>
<dbReference type="InterPro" id="IPR031304">
    <property type="entry name" value="SLT_2"/>
</dbReference>
<feature type="domain" description="Transglycosylase SLT" evidence="3">
    <location>
        <begin position="162"/>
        <end position="210"/>
    </location>
</feature>
<keyword evidence="2" id="KW-0732">Signal</keyword>
<evidence type="ECO:0000313" key="5">
    <source>
        <dbReference type="Proteomes" id="UP000542674"/>
    </source>
</evidence>
<dbReference type="Proteomes" id="UP000542674">
    <property type="component" value="Unassembled WGS sequence"/>
</dbReference>
<reference evidence="4 5" key="1">
    <citation type="submission" date="2020-08" db="EMBL/GenBank/DDBJ databases">
        <title>Sequencing the genomes of 1000 actinobacteria strains.</title>
        <authorList>
            <person name="Klenk H.-P."/>
        </authorList>
    </citation>
    <scope>NUCLEOTIDE SEQUENCE [LARGE SCALE GENOMIC DNA]</scope>
    <source>
        <strain evidence="4 5">DSM 45084</strain>
    </source>
</reference>
<evidence type="ECO:0000256" key="1">
    <source>
        <dbReference type="SAM" id="MobiDB-lite"/>
    </source>
</evidence>
<feature type="compositionally biased region" description="Pro residues" evidence="1">
    <location>
        <begin position="306"/>
        <end position="319"/>
    </location>
</feature>
<dbReference type="RefSeq" id="WP_184665769.1">
    <property type="nucleotide sequence ID" value="NZ_BAABAI010000004.1"/>
</dbReference>
<dbReference type="AlphaFoldDB" id="A0A7W7SXV0"/>
<dbReference type="SUPFAM" id="SSF53955">
    <property type="entry name" value="Lysozyme-like"/>
    <property type="match status" value="1"/>
</dbReference>
<dbReference type="Pfam" id="PF13406">
    <property type="entry name" value="SLT_2"/>
    <property type="match status" value="1"/>
</dbReference>
<dbReference type="CDD" id="cd13399">
    <property type="entry name" value="Slt35-like"/>
    <property type="match status" value="1"/>
</dbReference>
<feature type="compositionally biased region" description="Low complexity" evidence="1">
    <location>
        <begin position="271"/>
        <end position="305"/>
    </location>
</feature>
<proteinExistence type="predicted"/>
<feature type="signal peptide" evidence="2">
    <location>
        <begin position="1"/>
        <end position="18"/>
    </location>
</feature>
<feature type="region of interest" description="Disordered" evidence="1">
    <location>
        <begin position="31"/>
        <end position="77"/>
    </location>
</feature>